<sequence>MKILIFGAGVLGKRYCDVFLKSSVENEVVCFIDNDTNKHGTSLEGIPIMGPEAIKDLYFDKVVIANASANEVKCQVEEILGDDKYKIETLSVPHVQARDNWLKDYAGLIYDRNIQGNIAEAGVFRGDFAAVINRNFPDRMLYLFDTFEGFPPTDVEIDNQKEKSVAVSGHYSATSEALVMSKMSHSENCIIRKGYFPETGKGIEDKFCFVNLDLDLYQPTLEGLKYFWDKMVPGSIILIHDFFAQDYPNVKTAVYDFEEYIGKQLTMTPIGDSLSIAVAVDI</sequence>
<evidence type="ECO:0000313" key="1">
    <source>
        <dbReference type="EMBL" id="ADL05998.1"/>
    </source>
</evidence>
<dbReference type="Proteomes" id="UP000001662">
    <property type="component" value="Chromosome"/>
</dbReference>
<dbReference type="GO" id="GO:0008168">
    <property type="term" value="F:methyltransferase activity"/>
    <property type="evidence" value="ECO:0007669"/>
    <property type="project" value="UniProtKB-KW"/>
</dbReference>
<keyword evidence="2" id="KW-1185">Reference proteome</keyword>
<dbReference type="RefSeq" id="WP_013274064.1">
    <property type="nucleotide sequence ID" value="NC_014376.1"/>
</dbReference>
<dbReference type="InterPro" id="IPR008884">
    <property type="entry name" value="TylF_MeTrfase"/>
</dbReference>
<gene>
    <name evidence="1" type="ordered locus">Closa_3472</name>
</gene>
<dbReference type="STRING" id="610130.Closa_3472"/>
<dbReference type="GO" id="GO:0032259">
    <property type="term" value="P:methylation"/>
    <property type="evidence" value="ECO:0007669"/>
    <property type="project" value="UniProtKB-KW"/>
</dbReference>
<dbReference type="PANTHER" id="PTHR40036">
    <property type="entry name" value="MACROCIN O-METHYLTRANSFERASE"/>
    <property type="match status" value="1"/>
</dbReference>
<dbReference type="Pfam" id="PF05711">
    <property type="entry name" value="TylF"/>
    <property type="match status" value="1"/>
</dbReference>
<name>D9RA26_LACSW</name>
<dbReference type="OrthoDB" id="149130at2"/>
<reference evidence="1" key="1">
    <citation type="submission" date="2010-07" db="EMBL/GenBank/DDBJ databases">
        <title>Complete sequence of Clostridium saccharolyticum WM1.</title>
        <authorList>
            <consortium name="US DOE Joint Genome Institute"/>
            <person name="Lucas S."/>
            <person name="Copeland A."/>
            <person name="Lapidus A."/>
            <person name="Cheng J.-F."/>
            <person name="Bruce D."/>
            <person name="Goodwin L."/>
            <person name="Pitluck S."/>
            <person name="Chertkov O."/>
            <person name="Detter J.C."/>
            <person name="Han C."/>
            <person name="Tapia R."/>
            <person name="Land M."/>
            <person name="Hauser L."/>
            <person name="Chang Y.-J."/>
            <person name="Jeffries C."/>
            <person name="Kyrpides N."/>
            <person name="Ivanova N."/>
            <person name="Mikhailova N."/>
            <person name="Mouttaki H."/>
            <person name="Lin L."/>
            <person name="Zhou J."/>
            <person name="Hemme C.L."/>
            <person name="Woyke T."/>
        </authorList>
    </citation>
    <scope>NUCLEOTIDE SEQUENCE [LARGE SCALE GENOMIC DNA]</scope>
    <source>
        <strain evidence="1">WM1</strain>
    </source>
</reference>
<dbReference type="PaxDb" id="610130-Closa_3472"/>
<dbReference type="InterPro" id="IPR029063">
    <property type="entry name" value="SAM-dependent_MTases_sf"/>
</dbReference>
<dbReference type="EMBL" id="CP002109">
    <property type="protein sequence ID" value="ADL05998.1"/>
    <property type="molecule type" value="Genomic_DNA"/>
</dbReference>
<organism evidence="1 2">
    <name type="scientific">Lacrimispora saccharolytica (strain ATCC 35040 / DSM 2544 / NRCC 2533 / WM1)</name>
    <name type="common">Clostridium saccharolyticum</name>
    <dbReference type="NCBI Taxonomy" id="610130"/>
    <lineage>
        <taxon>Bacteria</taxon>
        <taxon>Bacillati</taxon>
        <taxon>Bacillota</taxon>
        <taxon>Clostridia</taxon>
        <taxon>Lachnospirales</taxon>
        <taxon>Lachnospiraceae</taxon>
        <taxon>Lacrimispora</taxon>
    </lineage>
</organism>
<dbReference type="HOGENOM" id="CLU_067071_0_0_9"/>
<dbReference type="KEGG" id="csh:Closa_3472"/>
<proteinExistence type="predicted"/>
<dbReference type="SUPFAM" id="SSF53335">
    <property type="entry name" value="S-adenosyl-L-methionine-dependent methyltransferases"/>
    <property type="match status" value="1"/>
</dbReference>
<protein>
    <submittedName>
        <fullName evidence="1">O-methyltransferase</fullName>
    </submittedName>
</protein>
<dbReference type="Gene3D" id="3.40.50.150">
    <property type="entry name" value="Vaccinia Virus protein VP39"/>
    <property type="match status" value="1"/>
</dbReference>
<dbReference type="AlphaFoldDB" id="D9RA26"/>
<accession>D9RA26</accession>
<dbReference type="PANTHER" id="PTHR40036:SF1">
    <property type="entry name" value="MACROCIN O-METHYLTRANSFERASE"/>
    <property type="match status" value="1"/>
</dbReference>
<evidence type="ECO:0000313" key="2">
    <source>
        <dbReference type="Proteomes" id="UP000001662"/>
    </source>
</evidence>
<dbReference type="eggNOG" id="COG4122">
    <property type="taxonomic scope" value="Bacteria"/>
</dbReference>